<dbReference type="Pfam" id="PF14191">
    <property type="entry name" value="YodL"/>
    <property type="match status" value="1"/>
</dbReference>
<dbReference type="Proteomes" id="UP000095409">
    <property type="component" value="Unassembled WGS sequence"/>
</dbReference>
<dbReference type="EMBL" id="CYZD01000006">
    <property type="protein sequence ID" value="CUO16889.1"/>
    <property type="molecule type" value="Genomic_DNA"/>
</dbReference>
<accession>A0A174CXQ7</accession>
<dbReference type="InterPro" id="IPR025923">
    <property type="entry name" value="YodL-like_dom"/>
</dbReference>
<gene>
    <name evidence="2" type="ORF">ERS852394_01617</name>
</gene>
<evidence type="ECO:0000313" key="2">
    <source>
        <dbReference type="EMBL" id="CUO16889.1"/>
    </source>
</evidence>
<protein>
    <recommendedName>
        <fullName evidence="1">YodL-like domain-containing protein</fullName>
    </recommendedName>
</protein>
<proteinExistence type="predicted"/>
<reference evidence="2 3" key="1">
    <citation type="submission" date="2015-09" db="EMBL/GenBank/DDBJ databases">
        <authorList>
            <consortium name="Pathogen Informatics"/>
        </authorList>
    </citation>
    <scope>NUCLEOTIDE SEQUENCE [LARGE SCALE GENOMIC DNA]</scope>
    <source>
        <strain evidence="2 3">2789STDY5608837</strain>
    </source>
</reference>
<name>A0A174CXQ7_9FIRM</name>
<evidence type="ECO:0000313" key="3">
    <source>
        <dbReference type="Proteomes" id="UP000095409"/>
    </source>
</evidence>
<evidence type="ECO:0000259" key="1">
    <source>
        <dbReference type="Pfam" id="PF14191"/>
    </source>
</evidence>
<sequence>MSTSQCAVYQVKDTSEYRDVRFRSYEKLKSEGRTVQIENYQQVYIGRIQPGETPADIKTRLQKQ</sequence>
<organism evidence="2 3">
    <name type="scientific">Blautia obeum</name>
    <dbReference type="NCBI Taxonomy" id="40520"/>
    <lineage>
        <taxon>Bacteria</taxon>
        <taxon>Bacillati</taxon>
        <taxon>Bacillota</taxon>
        <taxon>Clostridia</taxon>
        <taxon>Lachnospirales</taxon>
        <taxon>Lachnospiraceae</taxon>
        <taxon>Blautia</taxon>
    </lineage>
</organism>
<feature type="domain" description="YodL-like" evidence="1">
    <location>
        <begin position="5"/>
        <end position="54"/>
    </location>
</feature>
<dbReference type="AlphaFoldDB" id="A0A174CXQ7"/>